<feature type="domain" description="IclR-ED" evidence="1">
    <location>
        <begin position="1"/>
        <end position="106"/>
    </location>
</feature>
<dbReference type="GO" id="GO:0003700">
    <property type="term" value="F:DNA-binding transcription factor activity"/>
    <property type="evidence" value="ECO:0007669"/>
    <property type="project" value="TreeGrafter"/>
</dbReference>
<name>U2Y7M2_GEOKU</name>
<organism evidence="2 3">
    <name type="scientific">Geobacillus kaustophilus GBlys</name>
    <dbReference type="NCBI Taxonomy" id="1337888"/>
    <lineage>
        <taxon>Bacteria</taxon>
        <taxon>Bacillati</taxon>
        <taxon>Bacillota</taxon>
        <taxon>Bacilli</taxon>
        <taxon>Bacillales</taxon>
        <taxon>Anoxybacillaceae</taxon>
        <taxon>Geobacillus</taxon>
        <taxon>Geobacillus thermoleovorans group</taxon>
    </lineage>
</organism>
<dbReference type="GO" id="GO:0045892">
    <property type="term" value="P:negative regulation of DNA-templated transcription"/>
    <property type="evidence" value="ECO:0007669"/>
    <property type="project" value="TreeGrafter"/>
</dbReference>
<evidence type="ECO:0000259" key="1">
    <source>
        <dbReference type="PROSITE" id="PS51078"/>
    </source>
</evidence>
<dbReference type="EMBL" id="BASG01000075">
    <property type="protein sequence ID" value="GAD15369.1"/>
    <property type="molecule type" value="Genomic_DNA"/>
</dbReference>
<protein>
    <submittedName>
        <fullName evidence="2">IclR family transcriptional regulator</fullName>
    </submittedName>
</protein>
<dbReference type="Gene3D" id="3.30.450.40">
    <property type="match status" value="1"/>
</dbReference>
<dbReference type="InterPro" id="IPR014757">
    <property type="entry name" value="Tscrpt_reg_IclR_C"/>
</dbReference>
<dbReference type="AlphaFoldDB" id="U2Y7M2"/>
<dbReference type="PANTHER" id="PTHR30136:SF24">
    <property type="entry name" value="HTH-TYPE TRANSCRIPTIONAL REPRESSOR ALLR"/>
    <property type="match status" value="1"/>
</dbReference>
<dbReference type="InterPro" id="IPR050707">
    <property type="entry name" value="HTH_MetabolicPath_Reg"/>
</dbReference>
<evidence type="ECO:0000313" key="3">
    <source>
        <dbReference type="Proteomes" id="UP000016424"/>
    </source>
</evidence>
<dbReference type="SUPFAM" id="SSF55781">
    <property type="entry name" value="GAF domain-like"/>
    <property type="match status" value="1"/>
</dbReference>
<evidence type="ECO:0000313" key="2">
    <source>
        <dbReference type="EMBL" id="GAD15369.1"/>
    </source>
</evidence>
<dbReference type="PROSITE" id="PS51078">
    <property type="entry name" value="ICLR_ED"/>
    <property type="match status" value="1"/>
</dbReference>
<dbReference type="InterPro" id="IPR029016">
    <property type="entry name" value="GAF-like_dom_sf"/>
</dbReference>
<comment type="caution">
    <text evidence="2">The sequence shown here is derived from an EMBL/GenBank/DDBJ whole genome shotgun (WGS) entry which is preliminary data.</text>
</comment>
<dbReference type="GO" id="GO:0003677">
    <property type="term" value="F:DNA binding"/>
    <property type="evidence" value="ECO:0007669"/>
    <property type="project" value="TreeGrafter"/>
</dbReference>
<reference evidence="3" key="1">
    <citation type="journal article" date="2013" name="Genome">
        <title>Draft Genome Sequence of Geobacillus kaustophilus GBlys, a Lysogenic Strain with Bacteriophage phiOH2.</title>
        <authorList>
            <person name="Doi K."/>
            <person name="Mori K."/>
            <person name="Martono H."/>
            <person name="Nagayoshi Y."/>
            <person name="Fujino Y."/>
            <person name="Tashiro K."/>
            <person name="Kuhara S."/>
            <person name="Ohshima T."/>
        </authorList>
    </citation>
    <scope>NUCLEOTIDE SEQUENCE [LARGE SCALE GENOMIC DNA]</scope>
    <source>
        <strain evidence="3">GBlys</strain>
    </source>
</reference>
<gene>
    <name evidence="2" type="ORF">GBL_3586</name>
</gene>
<sequence>MLAHQKEEDIEAYIQHGLTQFTLNTMTDPRVLREALHAVRRQGYAISIEELREGVASIAAPIRDYTGKVAYALSVIGPVHRFHPYNPGVIAKVKRAANEISEKLGYWPPPSSTRQPT</sequence>
<accession>U2Y7M2</accession>
<dbReference type="Pfam" id="PF01614">
    <property type="entry name" value="IclR_C"/>
    <property type="match status" value="1"/>
</dbReference>
<dbReference type="PANTHER" id="PTHR30136">
    <property type="entry name" value="HELIX-TURN-HELIX TRANSCRIPTIONAL REGULATOR, ICLR FAMILY"/>
    <property type="match status" value="1"/>
</dbReference>
<proteinExistence type="predicted"/>
<dbReference type="Proteomes" id="UP000016424">
    <property type="component" value="Unassembled WGS sequence"/>
</dbReference>